<evidence type="ECO:0000259" key="10">
    <source>
        <dbReference type="SMART" id="SM00665"/>
    </source>
</evidence>
<dbReference type="InterPro" id="IPR006593">
    <property type="entry name" value="Cyt_b561/ferric_Rdtase_TM"/>
</dbReference>
<reference evidence="11 12" key="1">
    <citation type="submission" date="2015-07" db="EMBL/GenBank/DDBJ databases">
        <title>The genome of the fungus Escovopsis weberi, a specialized disease agent of ant agriculture.</title>
        <authorList>
            <person name="de Man T.J."/>
            <person name="Stajich J.E."/>
            <person name="Kubicek C.P."/>
            <person name="Chenthamara K."/>
            <person name="Atanasova L."/>
            <person name="Druzhinina I.S."/>
            <person name="Birnbaum S."/>
            <person name="Barribeau S.M."/>
            <person name="Teiling C."/>
            <person name="Suen G."/>
            <person name="Currie C."/>
            <person name="Gerardo N.M."/>
        </authorList>
    </citation>
    <scope>NUCLEOTIDE SEQUENCE [LARGE SCALE GENOMIC DNA]</scope>
</reference>
<protein>
    <recommendedName>
        <fullName evidence="10">Cytochrome b561 domain-containing protein</fullName>
    </recommendedName>
</protein>
<dbReference type="STRING" id="150374.A0A0M9VTW7"/>
<dbReference type="InterPro" id="IPR015920">
    <property type="entry name" value="Cellobiose_DH-like_cyt"/>
</dbReference>
<evidence type="ECO:0000256" key="2">
    <source>
        <dbReference type="ARBA" id="ARBA00022448"/>
    </source>
</evidence>
<evidence type="ECO:0000256" key="8">
    <source>
        <dbReference type="SAM" id="Phobius"/>
    </source>
</evidence>
<feature type="transmembrane region" description="Helical" evidence="8">
    <location>
        <begin position="341"/>
        <end position="359"/>
    </location>
</feature>
<comment type="subcellular location">
    <subcellularLocation>
        <location evidence="1">Membrane</location>
    </subcellularLocation>
</comment>
<accession>A0A0M9VTW7</accession>
<keyword evidence="9" id="KW-0732">Signal</keyword>
<organism evidence="11 12">
    <name type="scientific">Escovopsis weberi</name>
    <dbReference type="NCBI Taxonomy" id="150374"/>
    <lineage>
        <taxon>Eukaryota</taxon>
        <taxon>Fungi</taxon>
        <taxon>Dikarya</taxon>
        <taxon>Ascomycota</taxon>
        <taxon>Pezizomycotina</taxon>
        <taxon>Sordariomycetes</taxon>
        <taxon>Hypocreomycetidae</taxon>
        <taxon>Hypocreales</taxon>
        <taxon>Hypocreaceae</taxon>
        <taxon>Escovopsis</taxon>
    </lineage>
</organism>
<dbReference type="Gene3D" id="1.20.120.1770">
    <property type="match status" value="1"/>
</dbReference>
<name>A0A0M9VTW7_ESCWE</name>
<dbReference type="AlphaFoldDB" id="A0A0M9VTW7"/>
<comment type="caution">
    <text evidence="11">The sequence shown here is derived from an EMBL/GenBank/DDBJ whole genome shotgun (WGS) entry which is preliminary data.</text>
</comment>
<evidence type="ECO:0000256" key="4">
    <source>
        <dbReference type="ARBA" id="ARBA00022982"/>
    </source>
</evidence>
<dbReference type="Gene3D" id="2.60.40.1210">
    <property type="entry name" value="Cellobiose dehydrogenase, cytochrome domain"/>
    <property type="match status" value="1"/>
</dbReference>
<feature type="chain" id="PRO_5005839537" description="Cytochrome b561 domain-containing protein" evidence="9">
    <location>
        <begin position="26"/>
        <end position="421"/>
    </location>
</feature>
<dbReference type="SUPFAM" id="SSF49344">
    <property type="entry name" value="CBD9-like"/>
    <property type="match status" value="1"/>
</dbReference>
<keyword evidence="5 8" id="KW-1133">Transmembrane helix</keyword>
<dbReference type="CDD" id="cd08760">
    <property type="entry name" value="Cyt_b561_FRRS1_like"/>
    <property type="match status" value="1"/>
</dbReference>
<feature type="region of interest" description="Disordered" evidence="7">
    <location>
        <begin position="402"/>
        <end position="421"/>
    </location>
</feature>
<keyword evidence="2" id="KW-0813">Transport</keyword>
<keyword evidence="6 8" id="KW-0472">Membrane</keyword>
<evidence type="ECO:0000256" key="7">
    <source>
        <dbReference type="SAM" id="MobiDB-lite"/>
    </source>
</evidence>
<gene>
    <name evidence="11" type="ORF">ESCO_001005</name>
</gene>
<evidence type="ECO:0000313" key="11">
    <source>
        <dbReference type="EMBL" id="KOS19249.1"/>
    </source>
</evidence>
<keyword evidence="4" id="KW-0249">Electron transport</keyword>
<dbReference type="EMBL" id="LGSR01000020">
    <property type="protein sequence ID" value="KOS19249.1"/>
    <property type="molecule type" value="Genomic_DNA"/>
</dbReference>
<keyword evidence="12" id="KW-1185">Reference proteome</keyword>
<dbReference type="OrthoDB" id="19261at2759"/>
<feature type="transmembrane region" description="Helical" evidence="8">
    <location>
        <begin position="269"/>
        <end position="290"/>
    </location>
</feature>
<feature type="transmembrane region" description="Helical" evidence="8">
    <location>
        <begin position="302"/>
        <end position="321"/>
    </location>
</feature>
<evidence type="ECO:0000256" key="1">
    <source>
        <dbReference type="ARBA" id="ARBA00004370"/>
    </source>
</evidence>
<dbReference type="PANTHER" id="PTHR47797:SF1">
    <property type="entry name" value="CYTOCHROME B561 DOMAIN-CONTAINING PROTEIN-RELATED"/>
    <property type="match status" value="1"/>
</dbReference>
<keyword evidence="3 8" id="KW-0812">Transmembrane</keyword>
<dbReference type="CDD" id="cd09630">
    <property type="entry name" value="CDH_like_cytochrome"/>
    <property type="match status" value="1"/>
</dbReference>
<dbReference type="Pfam" id="PF16010">
    <property type="entry name" value="CDH-cyt"/>
    <property type="match status" value="1"/>
</dbReference>
<proteinExistence type="predicted"/>
<dbReference type="SMART" id="SM00665">
    <property type="entry name" value="B561"/>
    <property type="match status" value="1"/>
</dbReference>
<sequence>MGSPTWRALALLAILNAAALTPVLADPASYCPHAANGLCFDWAIPQSSQDDDQGPIFLRIQAPTSYEWVALGMGPDMPDSSIFVIYQDGAGNVTLSTRPGADHVMPLYTPVSDVELLAGSGVSSGSGSGEQQTLMTANIRCGAWCARLALAGSNPWIAAWRSGGPMDSPDPAAPLAQHDNHDQFAVDFSIAGVVPASGNPFMAGDFSGSSAGGSSGSGDGAAASAVTNLGVSLAALRSAHGLIMAIVFLVLYPVGAMLMPLLGRWHAHAAWQLVAFLAMWAAFGIGYTVAHRQNIFFDTVHTRLGIFTVCLISIQPLTGAIHHRLFRKTSARSTWSHIHTWAGRALVLLGVVNGGLGIADRAADITDRTRHSYIVAFSVVAALMGALYIGVAVAVPWSRRGGGWPVKSKRSASPPEAAHSD</sequence>
<dbReference type="GO" id="GO:0016020">
    <property type="term" value="C:membrane"/>
    <property type="evidence" value="ECO:0007669"/>
    <property type="project" value="UniProtKB-SubCell"/>
</dbReference>
<feature type="domain" description="Cytochrome b561" evidence="10">
    <location>
        <begin position="239"/>
        <end position="358"/>
    </location>
</feature>
<evidence type="ECO:0000256" key="3">
    <source>
        <dbReference type="ARBA" id="ARBA00022692"/>
    </source>
</evidence>
<dbReference type="PANTHER" id="PTHR47797">
    <property type="entry name" value="DEHYDROGENASE, PUTATIVE (AFU_ORTHOLOGUE AFUA_8G05805)-RELATED"/>
    <property type="match status" value="1"/>
</dbReference>
<feature type="transmembrane region" description="Helical" evidence="8">
    <location>
        <begin position="242"/>
        <end position="262"/>
    </location>
</feature>
<feature type="signal peptide" evidence="9">
    <location>
        <begin position="1"/>
        <end position="25"/>
    </location>
</feature>
<feature type="transmembrane region" description="Helical" evidence="8">
    <location>
        <begin position="371"/>
        <end position="397"/>
    </location>
</feature>
<dbReference type="Proteomes" id="UP000053831">
    <property type="component" value="Unassembled WGS sequence"/>
</dbReference>
<evidence type="ECO:0000256" key="6">
    <source>
        <dbReference type="ARBA" id="ARBA00023136"/>
    </source>
</evidence>
<evidence type="ECO:0000313" key="12">
    <source>
        <dbReference type="Proteomes" id="UP000053831"/>
    </source>
</evidence>
<evidence type="ECO:0000256" key="9">
    <source>
        <dbReference type="SAM" id="SignalP"/>
    </source>
</evidence>
<evidence type="ECO:0000256" key="5">
    <source>
        <dbReference type="ARBA" id="ARBA00022989"/>
    </source>
</evidence>